<gene>
    <name evidence="1" type="ORF">A3A05_02565</name>
</gene>
<organism evidence="1 2">
    <name type="scientific">Candidatus Nomurabacteria bacterium RIFCSPLOWO2_01_FULL_41_12</name>
    <dbReference type="NCBI Taxonomy" id="1801774"/>
    <lineage>
        <taxon>Bacteria</taxon>
        <taxon>Candidatus Nomuraibacteriota</taxon>
    </lineage>
</organism>
<reference evidence="1 2" key="1">
    <citation type="journal article" date="2016" name="Nat. Commun.">
        <title>Thousands of microbial genomes shed light on interconnected biogeochemical processes in an aquifer system.</title>
        <authorList>
            <person name="Anantharaman K."/>
            <person name="Brown C.T."/>
            <person name="Hug L.A."/>
            <person name="Sharon I."/>
            <person name="Castelle C.J."/>
            <person name="Probst A.J."/>
            <person name="Thomas B.C."/>
            <person name="Singh A."/>
            <person name="Wilkins M.J."/>
            <person name="Karaoz U."/>
            <person name="Brodie E.L."/>
            <person name="Williams K.H."/>
            <person name="Hubbard S.S."/>
            <person name="Banfield J.F."/>
        </authorList>
    </citation>
    <scope>NUCLEOTIDE SEQUENCE [LARGE SCALE GENOMIC DNA]</scope>
</reference>
<dbReference type="STRING" id="1801774.A3A05_02565"/>
<dbReference type="EMBL" id="MFUY01000017">
    <property type="protein sequence ID" value="OGI85972.1"/>
    <property type="molecule type" value="Genomic_DNA"/>
</dbReference>
<dbReference type="AlphaFoldDB" id="A0A1F6WVS1"/>
<accession>A0A1F6WVS1</accession>
<name>A0A1F6WVS1_9BACT</name>
<sequence length="88" mass="9464">MATATKRTSPFEFLGEILAAAAGGHFTPAKYQTAVDDLVAAALKDPQIEIVVVLRKGDDVALLGGKSGRLVTDNDEFERILRPIVNRL</sequence>
<evidence type="ECO:0000313" key="2">
    <source>
        <dbReference type="Proteomes" id="UP000176187"/>
    </source>
</evidence>
<protein>
    <submittedName>
        <fullName evidence="1">Uncharacterized protein</fullName>
    </submittedName>
</protein>
<dbReference type="Proteomes" id="UP000176187">
    <property type="component" value="Unassembled WGS sequence"/>
</dbReference>
<evidence type="ECO:0000313" key="1">
    <source>
        <dbReference type="EMBL" id="OGI85972.1"/>
    </source>
</evidence>
<proteinExistence type="predicted"/>
<comment type="caution">
    <text evidence="1">The sequence shown here is derived from an EMBL/GenBank/DDBJ whole genome shotgun (WGS) entry which is preliminary data.</text>
</comment>